<dbReference type="SUPFAM" id="SSF81321">
    <property type="entry name" value="Family A G protein-coupled receptor-like"/>
    <property type="match status" value="1"/>
</dbReference>
<dbReference type="PANTHER" id="PTHR24228">
    <property type="entry name" value="B2 BRADYKININ RECEPTOR/ANGIOTENSIN II RECEPTOR"/>
    <property type="match status" value="1"/>
</dbReference>
<organism evidence="11 12">
    <name type="scientific">Acanthaster planci</name>
    <name type="common">Crown-of-thorns starfish</name>
    <dbReference type="NCBI Taxonomy" id="133434"/>
    <lineage>
        <taxon>Eukaryota</taxon>
        <taxon>Metazoa</taxon>
        <taxon>Echinodermata</taxon>
        <taxon>Eleutherozoa</taxon>
        <taxon>Asterozoa</taxon>
        <taxon>Asteroidea</taxon>
        <taxon>Valvatacea</taxon>
        <taxon>Valvatida</taxon>
        <taxon>Acanthasteridae</taxon>
        <taxon>Acanthaster</taxon>
    </lineage>
</organism>
<feature type="transmembrane region" description="Helical" evidence="9">
    <location>
        <begin position="64"/>
        <end position="82"/>
    </location>
</feature>
<keyword evidence="6 9" id="KW-0472">Membrane</keyword>
<keyword evidence="3 9" id="KW-0812">Transmembrane</keyword>
<dbReference type="Gene3D" id="1.20.1070.10">
    <property type="entry name" value="Rhodopsin 7-helix transmembrane proteins"/>
    <property type="match status" value="1"/>
</dbReference>
<dbReference type="PANTHER" id="PTHR24228:SF72">
    <property type="entry name" value="G-PROTEIN COUPLED RECEPTORS FAMILY 1 PROFILE DOMAIN-CONTAINING PROTEIN"/>
    <property type="match status" value="1"/>
</dbReference>
<name>A0A8B7Z8X7_ACAPL</name>
<dbReference type="OMA" id="CVSPIIY"/>
<evidence type="ECO:0000256" key="3">
    <source>
        <dbReference type="ARBA" id="ARBA00022692"/>
    </source>
</evidence>
<dbReference type="Pfam" id="PF00001">
    <property type="entry name" value="7tm_1"/>
    <property type="match status" value="1"/>
</dbReference>
<keyword evidence="11" id="KW-1185">Reference proteome</keyword>
<dbReference type="AlphaFoldDB" id="A0A8B7Z8X7"/>
<evidence type="ECO:0000256" key="4">
    <source>
        <dbReference type="ARBA" id="ARBA00022989"/>
    </source>
</evidence>
<sequence>MANIPGVSADATSLNSSYPQYNYEARVALAAFWILFTIAGFTGSSLVIWSVVLSKKLRTVTNAFVVNLSVADFWTSLSYPWLAVAGLSTTSWPLTSEIPCRIAAVQFDTGFGASLYILAAIAVNRMVMITQPIDIYRWLYTPRKVAVMIAATWILPWMVVGIPPLCQAGQLGFDITTRSCSIIESDENSASYKLTQTLGMYPIPMIIIISSYTALYVNIRRHFKQQRRRHVITKTPTVEMDLSDYCKTDPSRQSLGPTISSMSKSNIQAIKRQQLAITKNLFLICLTFTLLVSPYFLSLAAPHSSGFTPFAAAIATINSCVSPIIYTCNHPDFKVIFPKMLKCRYSEIPEPSDFLKYFLSRRKPGN</sequence>
<evidence type="ECO:0000259" key="10">
    <source>
        <dbReference type="PROSITE" id="PS50262"/>
    </source>
</evidence>
<feature type="transmembrane region" description="Helical" evidence="9">
    <location>
        <begin position="281"/>
        <end position="301"/>
    </location>
</feature>
<feature type="transmembrane region" description="Helical" evidence="9">
    <location>
        <begin position="307"/>
        <end position="326"/>
    </location>
</feature>
<dbReference type="GeneID" id="110985417"/>
<evidence type="ECO:0000256" key="2">
    <source>
        <dbReference type="ARBA" id="ARBA00022475"/>
    </source>
</evidence>
<evidence type="ECO:0000256" key="9">
    <source>
        <dbReference type="SAM" id="Phobius"/>
    </source>
</evidence>
<feature type="transmembrane region" description="Helical" evidence="9">
    <location>
        <begin position="102"/>
        <end position="124"/>
    </location>
</feature>
<evidence type="ECO:0000256" key="8">
    <source>
        <dbReference type="ARBA" id="ARBA00023224"/>
    </source>
</evidence>
<feature type="domain" description="G-protein coupled receptors family 1 profile" evidence="10">
    <location>
        <begin position="43"/>
        <end position="326"/>
    </location>
</feature>
<keyword evidence="2" id="KW-1003">Cell membrane</keyword>
<evidence type="ECO:0000256" key="6">
    <source>
        <dbReference type="ARBA" id="ARBA00023136"/>
    </source>
</evidence>
<feature type="transmembrane region" description="Helical" evidence="9">
    <location>
        <begin position="27"/>
        <end position="52"/>
    </location>
</feature>
<dbReference type="OrthoDB" id="10008828at2759"/>
<accession>A0A8B7Z8X7</accession>
<gene>
    <name evidence="12" type="primary">LOC110985417</name>
</gene>
<dbReference type="PRINTS" id="PR00237">
    <property type="entry name" value="GPCRRHODOPSN"/>
</dbReference>
<dbReference type="PROSITE" id="PS50262">
    <property type="entry name" value="G_PROTEIN_RECEP_F1_2"/>
    <property type="match status" value="1"/>
</dbReference>
<dbReference type="InterPro" id="IPR000276">
    <property type="entry name" value="GPCR_Rhodpsn"/>
</dbReference>
<evidence type="ECO:0000256" key="7">
    <source>
        <dbReference type="ARBA" id="ARBA00023170"/>
    </source>
</evidence>
<feature type="transmembrane region" description="Helical" evidence="9">
    <location>
        <begin position="145"/>
        <end position="165"/>
    </location>
</feature>
<keyword evidence="7 12" id="KW-0675">Receptor</keyword>
<keyword evidence="5" id="KW-0297">G-protein coupled receptor</keyword>
<evidence type="ECO:0000256" key="5">
    <source>
        <dbReference type="ARBA" id="ARBA00023040"/>
    </source>
</evidence>
<dbReference type="GO" id="GO:0004930">
    <property type="term" value="F:G protein-coupled receptor activity"/>
    <property type="evidence" value="ECO:0007669"/>
    <property type="project" value="UniProtKB-KW"/>
</dbReference>
<feature type="transmembrane region" description="Helical" evidence="9">
    <location>
        <begin position="201"/>
        <end position="219"/>
    </location>
</feature>
<protein>
    <submittedName>
        <fullName evidence="12">Probable G-protein coupled receptor No18</fullName>
    </submittedName>
</protein>
<dbReference type="RefSeq" id="XP_022102118.1">
    <property type="nucleotide sequence ID" value="XM_022246426.1"/>
</dbReference>
<proteinExistence type="predicted"/>
<dbReference type="KEGG" id="aplc:110985417"/>
<dbReference type="Proteomes" id="UP000694845">
    <property type="component" value="Unplaced"/>
</dbReference>
<dbReference type="InterPro" id="IPR017452">
    <property type="entry name" value="GPCR_Rhodpsn_7TM"/>
</dbReference>
<reference evidence="12" key="1">
    <citation type="submission" date="2025-08" db="UniProtKB">
        <authorList>
            <consortium name="RefSeq"/>
        </authorList>
    </citation>
    <scope>IDENTIFICATION</scope>
</reference>
<evidence type="ECO:0000256" key="1">
    <source>
        <dbReference type="ARBA" id="ARBA00004651"/>
    </source>
</evidence>
<evidence type="ECO:0000313" key="11">
    <source>
        <dbReference type="Proteomes" id="UP000694845"/>
    </source>
</evidence>
<dbReference type="GO" id="GO:0005886">
    <property type="term" value="C:plasma membrane"/>
    <property type="evidence" value="ECO:0007669"/>
    <property type="project" value="UniProtKB-SubCell"/>
</dbReference>
<keyword evidence="4 9" id="KW-1133">Transmembrane helix</keyword>
<keyword evidence="8" id="KW-0807">Transducer</keyword>
<evidence type="ECO:0000313" key="12">
    <source>
        <dbReference type="RefSeq" id="XP_022102118.1"/>
    </source>
</evidence>
<dbReference type="CDD" id="cd00637">
    <property type="entry name" value="7tm_classA_rhodopsin-like"/>
    <property type="match status" value="1"/>
</dbReference>
<comment type="subcellular location">
    <subcellularLocation>
        <location evidence="1">Cell membrane</location>
        <topology evidence="1">Multi-pass membrane protein</topology>
    </subcellularLocation>
</comment>